<dbReference type="SUPFAM" id="SSF56954">
    <property type="entry name" value="Outer membrane efflux proteins (OEP)"/>
    <property type="match status" value="1"/>
</dbReference>
<dbReference type="AlphaFoldDB" id="A0A6I4J1V4"/>
<dbReference type="GO" id="GO:1990281">
    <property type="term" value="C:efflux pump complex"/>
    <property type="evidence" value="ECO:0007669"/>
    <property type="project" value="TreeGrafter"/>
</dbReference>
<dbReference type="PANTHER" id="PTHR30026">
    <property type="entry name" value="OUTER MEMBRANE PROTEIN TOLC"/>
    <property type="match status" value="1"/>
</dbReference>
<evidence type="ECO:0000256" key="5">
    <source>
        <dbReference type="ARBA" id="ARBA00022692"/>
    </source>
</evidence>
<name>A0A6I4J1V4_9SPHN</name>
<comment type="caution">
    <text evidence="11">The sequence shown here is derived from an EMBL/GenBank/DDBJ whole genome shotgun (WGS) entry which is preliminary data.</text>
</comment>
<dbReference type="Proteomes" id="UP000441389">
    <property type="component" value="Unassembled WGS sequence"/>
</dbReference>
<feature type="compositionally biased region" description="Polar residues" evidence="9">
    <location>
        <begin position="464"/>
        <end position="475"/>
    </location>
</feature>
<feature type="coiled-coil region" evidence="8">
    <location>
        <begin position="147"/>
        <end position="198"/>
    </location>
</feature>
<evidence type="ECO:0000256" key="8">
    <source>
        <dbReference type="SAM" id="Coils"/>
    </source>
</evidence>
<evidence type="ECO:0000256" key="10">
    <source>
        <dbReference type="SAM" id="SignalP"/>
    </source>
</evidence>
<keyword evidence="7" id="KW-0998">Cell outer membrane</keyword>
<keyword evidence="6" id="KW-0472">Membrane</keyword>
<evidence type="ECO:0000256" key="4">
    <source>
        <dbReference type="ARBA" id="ARBA00022452"/>
    </source>
</evidence>
<keyword evidence="3" id="KW-0813">Transport</keyword>
<feature type="region of interest" description="Disordered" evidence="9">
    <location>
        <begin position="458"/>
        <end position="482"/>
    </location>
</feature>
<proteinExistence type="inferred from homology"/>
<evidence type="ECO:0000256" key="6">
    <source>
        <dbReference type="ARBA" id="ARBA00023136"/>
    </source>
</evidence>
<dbReference type="GO" id="GO:0015288">
    <property type="term" value="F:porin activity"/>
    <property type="evidence" value="ECO:0007669"/>
    <property type="project" value="TreeGrafter"/>
</dbReference>
<evidence type="ECO:0000256" key="2">
    <source>
        <dbReference type="ARBA" id="ARBA00007613"/>
    </source>
</evidence>
<comment type="subcellular location">
    <subcellularLocation>
        <location evidence="1">Cell outer membrane</location>
    </subcellularLocation>
</comment>
<evidence type="ECO:0000256" key="3">
    <source>
        <dbReference type="ARBA" id="ARBA00022448"/>
    </source>
</evidence>
<organism evidence="11 12">
    <name type="scientific">Sphingomonas horti</name>
    <dbReference type="NCBI Taxonomy" id="2682842"/>
    <lineage>
        <taxon>Bacteria</taxon>
        <taxon>Pseudomonadati</taxon>
        <taxon>Pseudomonadota</taxon>
        <taxon>Alphaproteobacteria</taxon>
        <taxon>Sphingomonadales</taxon>
        <taxon>Sphingomonadaceae</taxon>
        <taxon>Sphingomonas</taxon>
    </lineage>
</organism>
<evidence type="ECO:0000313" key="12">
    <source>
        <dbReference type="Proteomes" id="UP000441389"/>
    </source>
</evidence>
<accession>A0A6I4J1V4</accession>
<keyword evidence="8" id="KW-0175">Coiled coil</keyword>
<dbReference type="PANTHER" id="PTHR30026:SF22">
    <property type="entry name" value="OUTER MEMBRANE EFFLUX PROTEIN"/>
    <property type="match status" value="1"/>
</dbReference>
<keyword evidence="10" id="KW-0732">Signal</keyword>
<dbReference type="InterPro" id="IPR051906">
    <property type="entry name" value="TolC-like"/>
</dbReference>
<dbReference type="RefSeq" id="WP_157027288.1">
    <property type="nucleotide sequence ID" value="NZ_WQMS01000013.1"/>
</dbReference>
<protein>
    <submittedName>
        <fullName evidence="11">TolC family outer membrane protein</fullName>
    </submittedName>
</protein>
<dbReference type="NCBIfam" id="TIGR01844">
    <property type="entry name" value="type_I_sec_TolC"/>
    <property type="match status" value="1"/>
</dbReference>
<sequence>MRFPTTLIATTAAFALAAPAAADTLQEALAKAYNSNPTLTGARAQQRANDENVPIQRAAGLPSSEVTAGYNENYLAPANSFTFPARSIDATIGLTVPIYQGGAVKNAVRAADRRVEAGEESLRGTESSIFSQVVAAYNDVIRDSAIVELNRANVRQLEVNLQATRDRFEVGDLTRTDVAQSEARLSLAQGDLRTAESNYISSRERYIALVGDTPDNLQPPPPLPNLPATPEEAIAVALRENPDLAAAERSREAAKYDVRVAEAGTRPKLSAFTQGQYSNYLGTLGSGVPGLGITQKTSQAVAGLQAKIPLFQGGRPAAQTRQAQARESQSLEQVIAAERGVIQQVRAAFAAWKSSQEVIRSAETAVSANTLSLEGVRAENSVGNRTIIEVLNAEQELVNAQVQLVSARRNAYVAAFTLLAAMGQAEARDLDLEGVTLYDPTANYRRVRHKIWDWSSDPDPKTIATRTVDTPSQRPETIVGPK</sequence>
<evidence type="ECO:0000256" key="9">
    <source>
        <dbReference type="SAM" id="MobiDB-lite"/>
    </source>
</evidence>
<evidence type="ECO:0000256" key="7">
    <source>
        <dbReference type="ARBA" id="ARBA00023237"/>
    </source>
</evidence>
<dbReference type="GO" id="GO:0015562">
    <property type="term" value="F:efflux transmembrane transporter activity"/>
    <property type="evidence" value="ECO:0007669"/>
    <property type="project" value="InterPro"/>
</dbReference>
<reference evidence="11 12" key="1">
    <citation type="submission" date="2019-12" db="EMBL/GenBank/DDBJ databases">
        <authorList>
            <person name="Huq M.A."/>
        </authorList>
    </citation>
    <scope>NUCLEOTIDE SEQUENCE [LARGE SCALE GENOMIC DNA]</scope>
    <source>
        <strain evidence="11 12">MAH-20</strain>
    </source>
</reference>
<dbReference type="Gene3D" id="1.20.1600.10">
    <property type="entry name" value="Outer membrane efflux proteins (OEP)"/>
    <property type="match status" value="1"/>
</dbReference>
<feature type="signal peptide" evidence="10">
    <location>
        <begin position="1"/>
        <end position="22"/>
    </location>
</feature>
<dbReference type="EMBL" id="WQMS01000013">
    <property type="protein sequence ID" value="MVO78327.1"/>
    <property type="molecule type" value="Genomic_DNA"/>
</dbReference>
<evidence type="ECO:0000256" key="1">
    <source>
        <dbReference type="ARBA" id="ARBA00004442"/>
    </source>
</evidence>
<dbReference type="InterPro" id="IPR010130">
    <property type="entry name" value="T1SS_OMP_TolC"/>
</dbReference>
<dbReference type="InterPro" id="IPR003423">
    <property type="entry name" value="OMP_efflux"/>
</dbReference>
<gene>
    <name evidence="11" type="ORF">GON01_10330</name>
</gene>
<evidence type="ECO:0000313" key="11">
    <source>
        <dbReference type="EMBL" id="MVO78327.1"/>
    </source>
</evidence>
<keyword evidence="5" id="KW-0812">Transmembrane</keyword>
<dbReference type="GO" id="GO:0009279">
    <property type="term" value="C:cell outer membrane"/>
    <property type="evidence" value="ECO:0007669"/>
    <property type="project" value="UniProtKB-SubCell"/>
</dbReference>
<dbReference type="Pfam" id="PF02321">
    <property type="entry name" value="OEP"/>
    <property type="match status" value="2"/>
</dbReference>
<keyword evidence="12" id="KW-1185">Reference proteome</keyword>
<feature type="chain" id="PRO_5026351907" evidence="10">
    <location>
        <begin position="23"/>
        <end position="482"/>
    </location>
</feature>
<keyword evidence="4" id="KW-1134">Transmembrane beta strand</keyword>
<comment type="similarity">
    <text evidence="2">Belongs to the outer membrane factor (OMF) (TC 1.B.17) family.</text>
</comment>